<evidence type="ECO:0000313" key="5">
    <source>
        <dbReference type="Proteomes" id="UP000290517"/>
    </source>
</evidence>
<evidence type="ECO:0000259" key="1">
    <source>
        <dbReference type="PROSITE" id="PS51186"/>
    </source>
</evidence>
<dbReference type="EMBL" id="SDJR01000003">
    <property type="protein sequence ID" value="RXR27080.1"/>
    <property type="molecule type" value="Genomic_DNA"/>
</dbReference>
<dbReference type="AlphaFoldDB" id="A0A4Q1L133"/>
<dbReference type="InterPro" id="IPR051822">
    <property type="entry name" value="Glycosyl_Hydrolase_84"/>
</dbReference>
<evidence type="ECO:0000313" key="2">
    <source>
        <dbReference type="EMBL" id="RXR27080.1"/>
    </source>
</evidence>
<dbReference type="Proteomes" id="UP000290517">
    <property type="component" value="Unassembled WGS sequence"/>
</dbReference>
<keyword evidence="3" id="KW-0808">Transferase</keyword>
<dbReference type="PROSITE" id="PS51186">
    <property type="entry name" value="GNAT"/>
    <property type="match status" value="1"/>
</dbReference>
<dbReference type="GO" id="GO:0016747">
    <property type="term" value="F:acyltransferase activity, transferring groups other than amino-acyl groups"/>
    <property type="evidence" value="ECO:0007669"/>
    <property type="project" value="InterPro"/>
</dbReference>
<accession>A0A4Q1L133</accession>
<dbReference type="STRING" id="1713.GCA_000718325_00038"/>
<dbReference type="InterPro" id="IPR016181">
    <property type="entry name" value="Acyl_CoA_acyltransferase"/>
</dbReference>
<feature type="domain" description="N-acetyltransferase" evidence="1">
    <location>
        <begin position="4"/>
        <end position="202"/>
    </location>
</feature>
<dbReference type="PANTHER" id="PTHR13170:SF16">
    <property type="entry name" value="PROTEIN O-GLCNACASE"/>
    <property type="match status" value="1"/>
</dbReference>
<dbReference type="RefSeq" id="WP_030143952.1">
    <property type="nucleotide sequence ID" value="NZ_JOFV01000001.1"/>
</dbReference>
<organism evidence="3 4">
    <name type="scientific">Oerskovia turbata</name>
    <dbReference type="NCBI Taxonomy" id="1713"/>
    <lineage>
        <taxon>Bacteria</taxon>
        <taxon>Bacillati</taxon>
        <taxon>Actinomycetota</taxon>
        <taxon>Actinomycetes</taxon>
        <taxon>Micrococcales</taxon>
        <taxon>Cellulomonadaceae</taxon>
        <taxon>Oerskovia</taxon>
    </lineage>
</organism>
<dbReference type="EMBL" id="SDJQ01000003">
    <property type="protein sequence ID" value="RXR36352.1"/>
    <property type="molecule type" value="Genomic_DNA"/>
</dbReference>
<dbReference type="OrthoDB" id="8593648at2"/>
<reference evidence="4 5" key="1">
    <citation type="submission" date="2019-01" db="EMBL/GenBank/DDBJ databases">
        <title>Oerskovia turbata Genome sequencing and assembly.</title>
        <authorList>
            <person name="Dou T."/>
        </authorList>
    </citation>
    <scope>NUCLEOTIDE SEQUENCE [LARGE SCALE GENOMIC DNA]</scope>
    <source>
        <strain evidence="3 4">JCM12123</strain>
        <strain evidence="2 5">JCM3160</strain>
    </source>
</reference>
<dbReference type="Gene3D" id="3.40.630.30">
    <property type="match status" value="1"/>
</dbReference>
<dbReference type="SUPFAM" id="SSF55729">
    <property type="entry name" value="Acyl-CoA N-acyltransferases (Nat)"/>
    <property type="match status" value="1"/>
</dbReference>
<sequence>MVSLPIRPARTTDPREVDRLYDICLRTGDDGGDATARYRDPRLLGEIYLGAYLAFEPELAFVVDDGTGALGYVVGTVDTAAFEERCARDWWPALRARYPIGSFPSDTDDACLVQTLHSPSTAERAVLDLFPAHLHVDLLPAAQGGGNGRRLLEVLFDALRKRGVQGVHLGVSETNTSAIGFYEHLGLERVPTDEGYVLGLKL</sequence>
<evidence type="ECO:0000313" key="3">
    <source>
        <dbReference type="EMBL" id="RXR36352.1"/>
    </source>
</evidence>
<dbReference type="Proteomes" id="UP000289805">
    <property type="component" value="Unassembled WGS sequence"/>
</dbReference>
<name>A0A4Q1L133_9CELL</name>
<proteinExistence type="predicted"/>
<dbReference type="InterPro" id="IPR000182">
    <property type="entry name" value="GNAT_dom"/>
</dbReference>
<dbReference type="Pfam" id="PF00583">
    <property type="entry name" value="Acetyltransf_1"/>
    <property type="match status" value="1"/>
</dbReference>
<evidence type="ECO:0000313" key="4">
    <source>
        <dbReference type="Proteomes" id="UP000289805"/>
    </source>
</evidence>
<keyword evidence="5" id="KW-1185">Reference proteome</keyword>
<comment type="caution">
    <text evidence="3">The sequence shown here is derived from an EMBL/GenBank/DDBJ whole genome shotgun (WGS) entry which is preliminary data.</text>
</comment>
<dbReference type="PANTHER" id="PTHR13170">
    <property type="entry name" value="O-GLCNACASE"/>
    <property type="match status" value="1"/>
</dbReference>
<gene>
    <name evidence="2" type="ORF">EQW73_06480</name>
    <name evidence="3" type="ORF">EQW78_01940</name>
</gene>
<protein>
    <submittedName>
        <fullName evidence="3">GNAT family N-acetyltransferase</fullName>
    </submittedName>
</protein>